<gene>
    <name evidence="1" type="ORF">LCGC14_1409180</name>
</gene>
<name>A0A0F9MWE9_9ZZZZ</name>
<proteinExistence type="predicted"/>
<dbReference type="EMBL" id="LAZR01009282">
    <property type="protein sequence ID" value="KKM73567.1"/>
    <property type="molecule type" value="Genomic_DNA"/>
</dbReference>
<sequence length="86" mass="9920">MTQQTRTEKLIEEMANLIIPLYGGHETQGTSDLSDEGQQDALLWARIKAKQLAQLLKDNNMVFRVELDLRNPKWFTSAVEEMEITK</sequence>
<organism evidence="1">
    <name type="scientific">marine sediment metagenome</name>
    <dbReference type="NCBI Taxonomy" id="412755"/>
    <lineage>
        <taxon>unclassified sequences</taxon>
        <taxon>metagenomes</taxon>
        <taxon>ecological metagenomes</taxon>
    </lineage>
</organism>
<protein>
    <submittedName>
        <fullName evidence="1">Uncharacterized protein</fullName>
    </submittedName>
</protein>
<comment type="caution">
    <text evidence="1">The sequence shown here is derived from an EMBL/GenBank/DDBJ whole genome shotgun (WGS) entry which is preliminary data.</text>
</comment>
<evidence type="ECO:0000313" key="1">
    <source>
        <dbReference type="EMBL" id="KKM73567.1"/>
    </source>
</evidence>
<dbReference type="AlphaFoldDB" id="A0A0F9MWE9"/>
<accession>A0A0F9MWE9</accession>
<reference evidence="1" key="1">
    <citation type="journal article" date="2015" name="Nature">
        <title>Complex archaea that bridge the gap between prokaryotes and eukaryotes.</title>
        <authorList>
            <person name="Spang A."/>
            <person name="Saw J.H."/>
            <person name="Jorgensen S.L."/>
            <person name="Zaremba-Niedzwiedzka K."/>
            <person name="Martijn J."/>
            <person name="Lind A.E."/>
            <person name="van Eijk R."/>
            <person name="Schleper C."/>
            <person name="Guy L."/>
            <person name="Ettema T.J."/>
        </authorList>
    </citation>
    <scope>NUCLEOTIDE SEQUENCE</scope>
</reference>